<evidence type="ECO:0000313" key="7">
    <source>
        <dbReference type="Proteomes" id="UP000002195"/>
    </source>
</evidence>
<keyword evidence="4 5" id="KW-0472">Membrane</keyword>
<dbReference type="EMBL" id="AAFI02000005">
    <property type="protein sequence ID" value="EAL71998.1"/>
    <property type="molecule type" value="Genomic_DNA"/>
</dbReference>
<reference evidence="6 7" key="1">
    <citation type="journal article" date="2005" name="Nature">
        <title>The genome of the social amoeba Dictyostelium discoideum.</title>
        <authorList>
            <consortium name="The Dictyostelium discoideum Sequencing Consortium"/>
            <person name="Eichinger L."/>
            <person name="Pachebat J.A."/>
            <person name="Glockner G."/>
            <person name="Rajandream M.A."/>
            <person name="Sucgang R."/>
            <person name="Berriman M."/>
            <person name="Song J."/>
            <person name="Olsen R."/>
            <person name="Szafranski K."/>
            <person name="Xu Q."/>
            <person name="Tunggal B."/>
            <person name="Kummerfeld S."/>
            <person name="Madera M."/>
            <person name="Konfortov B.A."/>
            <person name="Rivero F."/>
            <person name="Bankier A.T."/>
            <person name="Lehmann R."/>
            <person name="Hamlin N."/>
            <person name="Davies R."/>
            <person name="Gaudet P."/>
            <person name="Fey P."/>
            <person name="Pilcher K."/>
            <person name="Chen G."/>
            <person name="Saunders D."/>
            <person name="Sodergren E."/>
            <person name="Davis P."/>
            <person name="Kerhornou A."/>
            <person name="Nie X."/>
            <person name="Hall N."/>
            <person name="Anjard C."/>
            <person name="Hemphill L."/>
            <person name="Bason N."/>
            <person name="Farbrother P."/>
            <person name="Desany B."/>
            <person name="Just E."/>
            <person name="Morio T."/>
            <person name="Rost R."/>
            <person name="Churcher C."/>
            <person name="Cooper J."/>
            <person name="Haydock S."/>
            <person name="van Driessche N."/>
            <person name="Cronin A."/>
            <person name="Goodhead I."/>
            <person name="Muzny D."/>
            <person name="Mourier T."/>
            <person name="Pain A."/>
            <person name="Lu M."/>
            <person name="Harper D."/>
            <person name="Lindsay R."/>
            <person name="Hauser H."/>
            <person name="James K."/>
            <person name="Quiles M."/>
            <person name="Madan Babu M."/>
            <person name="Saito T."/>
            <person name="Buchrieser C."/>
            <person name="Wardroper A."/>
            <person name="Felder M."/>
            <person name="Thangavelu M."/>
            <person name="Johnson D."/>
            <person name="Knights A."/>
            <person name="Loulseged H."/>
            <person name="Mungall K."/>
            <person name="Oliver K."/>
            <person name="Price C."/>
            <person name="Quail M.A."/>
            <person name="Urushihara H."/>
            <person name="Hernandez J."/>
            <person name="Rabbinowitsch E."/>
            <person name="Steffen D."/>
            <person name="Sanders M."/>
            <person name="Ma J."/>
            <person name="Kohara Y."/>
            <person name="Sharp S."/>
            <person name="Simmonds M."/>
            <person name="Spiegler S."/>
            <person name="Tivey A."/>
            <person name="Sugano S."/>
            <person name="White B."/>
            <person name="Walker D."/>
            <person name="Woodward J."/>
            <person name="Winckler T."/>
            <person name="Tanaka Y."/>
            <person name="Shaulsky G."/>
            <person name="Schleicher M."/>
            <person name="Weinstock G."/>
            <person name="Rosenthal A."/>
            <person name="Cox E.C."/>
            <person name="Chisholm R.L."/>
            <person name="Gibbs R."/>
            <person name="Loomis W.F."/>
            <person name="Platzer M."/>
            <person name="Kay R.R."/>
            <person name="Williams J."/>
            <person name="Dear P.H."/>
            <person name="Noegel A.A."/>
            <person name="Barrell B."/>
            <person name="Kuspa A."/>
        </authorList>
    </citation>
    <scope>NUCLEOTIDE SEQUENCE [LARGE SCALE GENOMIC DNA]</scope>
    <source>
        <strain evidence="6 7">AX4</strain>
    </source>
</reference>
<dbReference type="eggNOG" id="ENOG502RHTU">
    <property type="taxonomic scope" value="Eukaryota"/>
</dbReference>
<evidence type="ECO:0000313" key="6">
    <source>
        <dbReference type="EMBL" id="EAL71998.1"/>
    </source>
</evidence>
<feature type="transmembrane region" description="Helical" evidence="5">
    <location>
        <begin position="100"/>
        <end position="122"/>
    </location>
</feature>
<keyword evidence="7" id="KW-1185">Reference proteome</keyword>
<evidence type="ECO:0000256" key="4">
    <source>
        <dbReference type="ARBA" id="ARBA00023136"/>
    </source>
</evidence>
<feature type="transmembrane region" description="Helical" evidence="5">
    <location>
        <begin position="161"/>
        <end position="181"/>
    </location>
</feature>
<dbReference type="Proteomes" id="UP000002195">
    <property type="component" value="Unassembled WGS sequence"/>
</dbReference>
<comment type="subcellular location">
    <subcellularLocation>
        <location evidence="1">Membrane</location>
        <topology evidence="1">Multi-pass membrane protein</topology>
    </subcellularLocation>
</comment>
<keyword evidence="2 5" id="KW-0812">Transmembrane</keyword>
<dbReference type="PANTHER" id="PTHR23294">
    <property type="entry name" value="ET TRANSLATION PRODUCT-RELATED"/>
    <property type="match status" value="1"/>
</dbReference>
<accession>Q55EC8</accession>
<organism evidence="6 7">
    <name type="scientific">Dictyostelium discoideum</name>
    <name type="common">Social amoeba</name>
    <dbReference type="NCBI Taxonomy" id="44689"/>
    <lineage>
        <taxon>Eukaryota</taxon>
        <taxon>Amoebozoa</taxon>
        <taxon>Evosea</taxon>
        <taxon>Eumycetozoa</taxon>
        <taxon>Dictyostelia</taxon>
        <taxon>Dictyosteliales</taxon>
        <taxon>Dictyosteliaceae</taxon>
        <taxon>Dictyostelium</taxon>
    </lineage>
</organism>
<evidence type="ECO:0000256" key="5">
    <source>
        <dbReference type="SAM" id="Phobius"/>
    </source>
</evidence>
<proteinExistence type="predicted"/>
<dbReference type="RefSeq" id="XP_645853.1">
    <property type="nucleotide sequence ID" value="XM_640761.1"/>
</dbReference>
<feature type="transmembrane region" description="Helical" evidence="5">
    <location>
        <begin position="359"/>
        <end position="378"/>
    </location>
</feature>
<feature type="transmembrane region" description="Helical" evidence="5">
    <location>
        <begin position="75"/>
        <end position="94"/>
    </location>
</feature>
<evidence type="ECO:0000256" key="3">
    <source>
        <dbReference type="ARBA" id="ARBA00022989"/>
    </source>
</evidence>
<dbReference type="InterPro" id="IPR051617">
    <property type="entry name" value="UNC-93-like_regulator"/>
</dbReference>
<feature type="transmembrane region" description="Helical" evidence="5">
    <location>
        <begin position="51"/>
        <end position="68"/>
    </location>
</feature>
<dbReference type="AlphaFoldDB" id="Q55EC8"/>
<feature type="transmembrane region" description="Helical" evidence="5">
    <location>
        <begin position="238"/>
        <end position="259"/>
    </location>
</feature>
<dbReference type="PANTHER" id="PTHR23294:SF1">
    <property type="entry name" value="MAJOR FACILITATOR SUPERFAMILY (MFS) PROFILE DOMAIN-CONTAINING PROTEIN-RELATED"/>
    <property type="match status" value="1"/>
</dbReference>
<dbReference type="InterPro" id="IPR036259">
    <property type="entry name" value="MFS_trans_sf"/>
</dbReference>
<feature type="transmembrane region" description="Helical" evidence="5">
    <location>
        <begin position="20"/>
        <end position="39"/>
    </location>
</feature>
<dbReference type="HOGENOM" id="CLU_060856_0_0_1"/>
<feature type="transmembrane region" description="Helical" evidence="5">
    <location>
        <begin position="298"/>
        <end position="321"/>
    </location>
</feature>
<feature type="transmembrane region" description="Helical" evidence="5">
    <location>
        <begin position="129"/>
        <end position="149"/>
    </location>
</feature>
<dbReference type="PROSITE" id="PS51257">
    <property type="entry name" value="PROKAR_LIPOPROTEIN"/>
    <property type="match status" value="1"/>
</dbReference>
<dbReference type="InParanoid" id="Q55EC8"/>
<evidence type="ECO:0000256" key="2">
    <source>
        <dbReference type="ARBA" id="ARBA00022692"/>
    </source>
</evidence>
<keyword evidence="3 5" id="KW-1133">Transmembrane helix</keyword>
<name>Q55EC8_DICDI</name>
<feature type="transmembrane region" description="Helical" evidence="5">
    <location>
        <begin position="211"/>
        <end position="232"/>
    </location>
</feature>
<comment type="caution">
    <text evidence="6">The sequence shown here is derived from an EMBL/GenBank/DDBJ whole genome shotgun (WGS) entry which is preliminary data.</text>
</comment>
<sequence length="384" mass="43125">MERVNEPLLGGDSRTRNNPILNSVMLGCAMFFILFFNIATPNTLSSDVEGIFIYLVYIAAILGAPLIITRIREKLSMLISIIIFFITFLIFIYASSADLVSVILSPFALELLWISVGSFIFYISDKSNIGLNFGIFFSVYELLQGLFFLTLNDVQINNSTGFIIMFIIFFIVGILLILFLGNPSRIRGDGLGSDLVEELISPFKVMFDLKFLFIIPSIIFIGFSSEFGITGVANVNQYVYFGTNLVVSSLTPVIVGFLFDRLKKMFVVIILLIMGILAIITSHIFVYDSDEDQNHTSYYYVAAVTYTILKCGLTVFVYALVGYLYQKKPLPSNAAIQFIFVTGLVLAFIFSYFISNFYVGFYVLTALLVIACILLLYLTKKHDL</sequence>
<feature type="transmembrane region" description="Helical" evidence="5">
    <location>
        <begin position="266"/>
        <end position="286"/>
    </location>
</feature>
<dbReference type="PaxDb" id="44689-DDB0190156"/>
<dbReference type="SUPFAM" id="SSF103473">
    <property type="entry name" value="MFS general substrate transporter"/>
    <property type="match status" value="1"/>
</dbReference>
<dbReference type="GO" id="GO:0016020">
    <property type="term" value="C:membrane"/>
    <property type="evidence" value="ECO:0007669"/>
    <property type="project" value="UniProtKB-SubCell"/>
</dbReference>
<gene>
    <name evidence="6" type="ORF">DDB_G0269296</name>
</gene>
<dbReference type="dictyBase" id="DDB_G0269296"/>
<dbReference type="OMA" id="MERVNEP"/>
<feature type="transmembrane region" description="Helical" evidence="5">
    <location>
        <begin position="333"/>
        <end position="353"/>
    </location>
</feature>
<dbReference type="VEuPathDB" id="AmoebaDB:DDB_G0269296"/>
<protein>
    <submittedName>
        <fullName evidence="6">Uncharacterized protein</fullName>
    </submittedName>
</protein>
<dbReference type="KEGG" id="ddi:DDB_G0269296"/>
<evidence type="ECO:0000256" key="1">
    <source>
        <dbReference type="ARBA" id="ARBA00004141"/>
    </source>
</evidence>
<dbReference type="GeneID" id="8616797"/>
<dbReference type="SMR" id="Q55EC8"/>